<evidence type="ECO:0000313" key="3">
    <source>
        <dbReference type="Proteomes" id="UP000251960"/>
    </source>
</evidence>
<feature type="transmembrane region" description="Helical" evidence="1">
    <location>
        <begin position="45"/>
        <end position="63"/>
    </location>
</feature>
<sequence>MWEQSWENGYWWWSKVVISSPMIILLNLLCSSVLQIVYHDRNLKLVHFLISVVIGLVTLMGSLEMPKDDIWLLTAILSGLIEYCAKI</sequence>
<accession>A0A3L6E7U6</accession>
<dbReference type="AlphaFoldDB" id="A0A3L6E7U6"/>
<protein>
    <submittedName>
        <fullName evidence="2">Uncharacterized protein</fullName>
    </submittedName>
</protein>
<keyword evidence="1" id="KW-1133">Transmembrane helix</keyword>
<name>A0A3L6E7U6_MAIZE</name>
<evidence type="ECO:0000313" key="2">
    <source>
        <dbReference type="EMBL" id="PWZ15981.1"/>
    </source>
</evidence>
<evidence type="ECO:0000256" key="1">
    <source>
        <dbReference type="SAM" id="Phobius"/>
    </source>
</evidence>
<gene>
    <name evidence="2" type="ORF">Zm00014a_029335</name>
</gene>
<organism evidence="2 3">
    <name type="scientific">Zea mays</name>
    <name type="common">Maize</name>
    <dbReference type="NCBI Taxonomy" id="4577"/>
    <lineage>
        <taxon>Eukaryota</taxon>
        <taxon>Viridiplantae</taxon>
        <taxon>Streptophyta</taxon>
        <taxon>Embryophyta</taxon>
        <taxon>Tracheophyta</taxon>
        <taxon>Spermatophyta</taxon>
        <taxon>Magnoliopsida</taxon>
        <taxon>Liliopsida</taxon>
        <taxon>Poales</taxon>
        <taxon>Poaceae</taxon>
        <taxon>PACMAD clade</taxon>
        <taxon>Panicoideae</taxon>
        <taxon>Andropogonodae</taxon>
        <taxon>Andropogoneae</taxon>
        <taxon>Tripsacinae</taxon>
        <taxon>Zea</taxon>
    </lineage>
</organism>
<keyword evidence="1" id="KW-0472">Membrane</keyword>
<feature type="transmembrane region" description="Helical" evidence="1">
    <location>
        <begin position="12"/>
        <end position="38"/>
    </location>
</feature>
<reference evidence="2 3" key="1">
    <citation type="journal article" date="2018" name="Nat. Genet.">
        <title>Extensive intraspecific gene order and gene structural variations between Mo17 and other maize genomes.</title>
        <authorList>
            <person name="Sun S."/>
            <person name="Zhou Y."/>
            <person name="Chen J."/>
            <person name="Shi J."/>
            <person name="Zhao H."/>
            <person name="Zhao H."/>
            <person name="Song W."/>
            <person name="Zhang M."/>
            <person name="Cui Y."/>
            <person name="Dong X."/>
            <person name="Liu H."/>
            <person name="Ma X."/>
            <person name="Jiao Y."/>
            <person name="Wang B."/>
            <person name="Wei X."/>
            <person name="Stein J.C."/>
            <person name="Glaubitz J.C."/>
            <person name="Lu F."/>
            <person name="Yu G."/>
            <person name="Liang C."/>
            <person name="Fengler K."/>
            <person name="Li B."/>
            <person name="Rafalski A."/>
            <person name="Schnable P.S."/>
            <person name="Ware D.H."/>
            <person name="Buckler E.S."/>
            <person name="Lai J."/>
        </authorList>
    </citation>
    <scope>NUCLEOTIDE SEQUENCE [LARGE SCALE GENOMIC DNA]</scope>
    <source>
        <strain evidence="3">cv. Missouri 17</strain>
        <tissue evidence="2">Seedling</tissue>
    </source>
</reference>
<comment type="caution">
    <text evidence="2">The sequence shown here is derived from an EMBL/GenBank/DDBJ whole genome shotgun (WGS) entry which is preliminary data.</text>
</comment>
<keyword evidence="1" id="KW-0812">Transmembrane</keyword>
<dbReference type="EMBL" id="NCVQ01000007">
    <property type="protein sequence ID" value="PWZ15981.1"/>
    <property type="molecule type" value="Genomic_DNA"/>
</dbReference>
<dbReference type="Proteomes" id="UP000251960">
    <property type="component" value="Chromosome 6"/>
</dbReference>
<proteinExistence type="predicted"/>